<dbReference type="KEGG" id="ehx:EMIHUDRAFT_312087"/>
<dbReference type="EnsemblProtists" id="EOD19282">
    <property type="protein sequence ID" value="EOD19282"/>
    <property type="gene ID" value="EMIHUDRAFT_444915"/>
</dbReference>
<reference evidence="6" key="2">
    <citation type="submission" date="2024-10" db="UniProtKB">
        <authorList>
            <consortium name="EnsemblProtists"/>
        </authorList>
    </citation>
    <scope>IDENTIFICATION</scope>
</reference>
<dbReference type="Proteomes" id="UP000013827">
    <property type="component" value="Unassembled WGS sequence"/>
</dbReference>
<dbReference type="Gene3D" id="3.30.40.10">
    <property type="entry name" value="Zinc/RING finger domain, C3HC4 (zinc finger)"/>
    <property type="match status" value="1"/>
</dbReference>
<dbReference type="PROSITE" id="PS00518">
    <property type="entry name" value="ZF_RING_1"/>
    <property type="match status" value="1"/>
</dbReference>
<evidence type="ECO:0000256" key="1">
    <source>
        <dbReference type="ARBA" id="ARBA00022723"/>
    </source>
</evidence>
<dbReference type="PROSITE" id="PS50089">
    <property type="entry name" value="ZF_RING_2"/>
    <property type="match status" value="1"/>
</dbReference>
<sequence>MQCAVCPSSPAAMALSLPCSHVMCASCAASALGRTRRCPVCDATATSAAPAEPSASTVVIKHNGAAFTLGVVDDEPLYPLCVSVWRYPAGRVKLISRGTVLKREEARAVPGMVLQLMASSGAIEPVAIPRLRVRSAEWWEAATGFLRATWTALPARGHWLSWMWRLVSTVTLFFRSLIAPMPPPAPREGPR</sequence>
<dbReference type="RefSeq" id="XP_005771711.1">
    <property type="nucleotide sequence ID" value="XM_005771654.1"/>
</dbReference>
<dbReference type="RefSeq" id="XP_005760659.1">
    <property type="nucleotide sequence ID" value="XM_005760602.1"/>
</dbReference>
<organism evidence="6 7">
    <name type="scientific">Emiliania huxleyi (strain CCMP1516)</name>
    <dbReference type="NCBI Taxonomy" id="280463"/>
    <lineage>
        <taxon>Eukaryota</taxon>
        <taxon>Haptista</taxon>
        <taxon>Haptophyta</taxon>
        <taxon>Prymnesiophyceae</taxon>
        <taxon>Isochrysidales</taxon>
        <taxon>Noelaerhabdaceae</taxon>
        <taxon>Emiliania</taxon>
    </lineage>
</organism>
<keyword evidence="7" id="KW-1185">Reference proteome</keyword>
<dbReference type="AlphaFoldDB" id="A0A0D3IAE5"/>
<dbReference type="GO" id="GO:0008270">
    <property type="term" value="F:zinc ion binding"/>
    <property type="evidence" value="ECO:0007669"/>
    <property type="project" value="UniProtKB-KW"/>
</dbReference>
<dbReference type="PaxDb" id="2903-EOD08230"/>
<dbReference type="Pfam" id="PF13920">
    <property type="entry name" value="zf-C3HC4_3"/>
    <property type="match status" value="1"/>
</dbReference>
<keyword evidence="3" id="KW-0862">Zinc</keyword>
<protein>
    <recommendedName>
        <fullName evidence="5">RING-type domain-containing protein</fullName>
    </recommendedName>
</protein>
<dbReference type="SUPFAM" id="SSF57850">
    <property type="entry name" value="RING/U-box"/>
    <property type="match status" value="1"/>
</dbReference>
<dbReference type="EnsemblProtists" id="EOD08230">
    <property type="protein sequence ID" value="EOD08230"/>
    <property type="gene ID" value="EMIHUDRAFT_312087"/>
</dbReference>
<evidence type="ECO:0000259" key="5">
    <source>
        <dbReference type="PROSITE" id="PS50089"/>
    </source>
</evidence>
<dbReference type="InterPro" id="IPR013083">
    <property type="entry name" value="Znf_RING/FYVE/PHD"/>
</dbReference>
<dbReference type="GeneID" id="17264847"/>
<dbReference type="GeneID" id="17254369"/>
<evidence type="ECO:0000313" key="7">
    <source>
        <dbReference type="Proteomes" id="UP000013827"/>
    </source>
</evidence>
<feature type="domain" description="RING-type" evidence="5">
    <location>
        <begin position="3"/>
        <end position="42"/>
    </location>
</feature>
<keyword evidence="2 4" id="KW-0863">Zinc-finger</keyword>
<keyword evidence="1" id="KW-0479">Metal-binding</keyword>
<dbReference type="InterPro" id="IPR001841">
    <property type="entry name" value="Znf_RING"/>
</dbReference>
<proteinExistence type="predicted"/>
<reference evidence="7" key="1">
    <citation type="journal article" date="2013" name="Nature">
        <title>Pan genome of the phytoplankton Emiliania underpins its global distribution.</title>
        <authorList>
            <person name="Read B.A."/>
            <person name="Kegel J."/>
            <person name="Klute M.J."/>
            <person name="Kuo A."/>
            <person name="Lefebvre S.C."/>
            <person name="Maumus F."/>
            <person name="Mayer C."/>
            <person name="Miller J."/>
            <person name="Monier A."/>
            <person name="Salamov A."/>
            <person name="Young J."/>
            <person name="Aguilar M."/>
            <person name="Claverie J.M."/>
            <person name="Frickenhaus S."/>
            <person name="Gonzalez K."/>
            <person name="Herman E.K."/>
            <person name="Lin Y.C."/>
            <person name="Napier J."/>
            <person name="Ogata H."/>
            <person name="Sarno A.F."/>
            <person name="Shmutz J."/>
            <person name="Schroeder D."/>
            <person name="de Vargas C."/>
            <person name="Verret F."/>
            <person name="von Dassow P."/>
            <person name="Valentin K."/>
            <person name="Van de Peer Y."/>
            <person name="Wheeler G."/>
            <person name="Dacks J.B."/>
            <person name="Delwiche C.F."/>
            <person name="Dyhrman S.T."/>
            <person name="Glockner G."/>
            <person name="John U."/>
            <person name="Richards T."/>
            <person name="Worden A.Z."/>
            <person name="Zhang X."/>
            <person name="Grigoriev I.V."/>
            <person name="Allen A.E."/>
            <person name="Bidle K."/>
            <person name="Borodovsky M."/>
            <person name="Bowler C."/>
            <person name="Brownlee C."/>
            <person name="Cock J.M."/>
            <person name="Elias M."/>
            <person name="Gladyshev V.N."/>
            <person name="Groth M."/>
            <person name="Guda C."/>
            <person name="Hadaegh A."/>
            <person name="Iglesias-Rodriguez M.D."/>
            <person name="Jenkins J."/>
            <person name="Jones B.M."/>
            <person name="Lawson T."/>
            <person name="Leese F."/>
            <person name="Lindquist E."/>
            <person name="Lobanov A."/>
            <person name="Lomsadze A."/>
            <person name="Malik S.B."/>
            <person name="Marsh M.E."/>
            <person name="Mackinder L."/>
            <person name="Mock T."/>
            <person name="Mueller-Roeber B."/>
            <person name="Pagarete A."/>
            <person name="Parker M."/>
            <person name="Probert I."/>
            <person name="Quesneville H."/>
            <person name="Raines C."/>
            <person name="Rensing S.A."/>
            <person name="Riano-Pachon D.M."/>
            <person name="Richier S."/>
            <person name="Rokitta S."/>
            <person name="Shiraiwa Y."/>
            <person name="Soanes D.M."/>
            <person name="van der Giezen M."/>
            <person name="Wahlund T.M."/>
            <person name="Williams B."/>
            <person name="Wilson W."/>
            <person name="Wolfe G."/>
            <person name="Wurch L.L."/>
        </authorList>
    </citation>
    <scope>NUCLEOTIDE SEQUENCE</scope>
</reference>
<evidence type="ECO:0000313" key="6">
    <source>
        <dbReference type="EnsemblProtists" id="EOD08230"/>
    </source>
</evidence>
<evidence type="ECO:0000256" key="4">
    <source>
        <dbReference type="PROSITE-ProRule" id="PRU00175"/>
    </source>
</evidence>
<dbReference type="SMART" id="SM00184">
    <property type="entry name" value="RING"/>
    <property type="match status" value="1"/>
</dbReference>
<dbReference type="KEGG" id="ehx:EMIHUDRAFT_444915"/>
<evidence type="ECO:0000256" key="3">
    <source>
        <dbReference type="ARBA" id="ARBA00022833"/>
    </source>
</evidence>
<evidence type="ECO:0000256" key="2">
    <source>
        <dbReference type="ARBA" id="ARBA00022771"/>
    </source>
</evidence>
<dbReference type="HOGENOM" id="CLU_1423910_0_0_1"/>
<accession>A0A0D3IAE5</accession>
<name>A0A0D3IAE5_EMIH1</name>
<dbReference type="InterPro" id="IPR017907">
    <property type="entry name" value="Znf_RING_CS"/>
</dbReference>